<dbReference type="HAMAP" id="MF_00023">
    <property type="entry name" value="SmpB"/>
    <property type="match status" value="1"/>
</dbReference>
<evidence type="ECO:0000313" key="6">
    <source>
        <dbReference type="Proteomes" id="UP000199392"/>
    </source>
</evidence>
<name>A0A1I6RI77_9RHOB</name>
<accession>A0A1I6RI77</accession>
<dbReference type="AlphaFoldDB" id="A0A1I6RI77"/>
<comment type="similarity">
    <text evidence="3">Belongs to the SmpB family.</text>
</comment>
<keyword evidence="1 3" id="KW-0963">Cytoplasm</keyword>
<dbReference type="Gene3D" id="2.40.280.10">
    <property type="match status" value="1"/>
</dbReference>
<comment type="subcellular location">
    <subcellularLocation>
        <location evidence="3">Cytoplasm</location>
    </subcellularLocation>
    <text evidence="3">The tmRNA-SmpB complex associates with stalled 70S ribosomes.</text>
</comment>
<evidence type="ECO:0000256" key="2">
    <source>
        <dbReference type="ARBA" id="ARBA00022884"/>
    </source>
</evidence>
<organism evidence="5 6">
    <name type="scientific">Alloyangia pacifica</name>
    <dbReference type="NCBI Taxonomy" id="311180"/>
    <lineage>
        <taxon>Bacteria</taxon>
        <taxon>Pseudomonadati</taxon>
        <taxon>Pseudomonadota</taxon>
        <taxon>Alphaproteobacteria</taxon>
        <taxon>Rhodobacterales</taxon>
        <taxon>Roseobacteraceae</taxon>
        <taxon>Alloyangia</taxon>
    </lineage>
</organism>
<dbReference type="EMBL" id="FOZW01000003">
    <property type="protein sequence ID" value="SFS64365.1"/>
    <property type="molecule type" value="Genomic_DNA"/>
</dbReference>
<dbReference type="SUPFAM" id="SSF74982">
    <property type="entry name" value="Small protein B (SmpB)"/>
    <property type="match status" value="1"/>
</dbReference>
<comment type="function">
    <text evidence="3">Required for rescue of stalled ribosomes mediated by trans-translation. Binds to transfer-messenger RNA (tmRNA), required for stable association of tmRNA with ribosomes. tmRNA and SmpB together mimic tRNA shape, replacing the anticodon stem-loop with SmpB. tmRNA is encoded by the ssrA gene; the 2 termini fold to resemble tRNA(Ala) and it encodes a 'tag peptide', a short internal open reading frame. During trans-translation Ala-aminoacylated tmRNA acts like a tRNA, entering the A-site of stalled ribosomes, displacing the stalled mRNA. The ribosome then switches to translate the ORF on the tmRNA; the nascent peptide is terminated with the 'tag peptide' encoded by the tmRNA and targeted for degradation. The ribosome is freed to recommence translation, which seems to be the essential function of trans-translation.</text>
</comment>
<keyword evidence="2 3" id="KW-0694">RNA-binding</keyword>
<dbReference type="InterPro" id="IPR020081">
    <property type="entry name" value="SsrA-bd_prot_CS"/>
</dbReference>
<protein>
    <recommendedName>
        <fullName evidence="3">SsrA-binding protein</fullName>
    </recommendedName>
    <alternativeName>
        <fullName evidence="3">Small protein B</fullName>
    </alternativeName>
</protein>
<dbReference type="Pfam" id="PF01668">
    <property type="entry name" value="SmpB"/>
    <property type="match status" value="1"/>
</dbReference>
<feature type="compositionally biased region" description="Basic and acidic residues" evidence="4">
    <location>
        <begin position="219"/>
        <end position="244"/>
    </location>
</feature>
<dbReference type="GO" id="GO:0070930">
    <property type="term" value="P:trans-translation-dependent protein tagging"/>
    <property type="evidence" value="ECO:0007669"/>
    <property type="project" value="TreeGrafter"/>
</dbReference>
<dbReference type="GO" id="GO:0005829">
    <property type="term" value="C:cytosol"/>
    <property type="evidence" value="ECO:0007669"/>
    <property type="project" value="TreeGrafter"/>
</dbReference>
<dbReference type="STRING" id="311180.SAMN04488050_103105"/>
<dbReference type="PANTHER" id="PTHR30308">
    <property type="entry name" value="TMRNA-BINDING COMPONENT OF TRANS-TRANSLATION TAGGING COMPLEX"/>
    <property type="match status" value="1"/>
</dbReference>
<keyword evidence="6" id="KW-1185">Reference proteome</keyword>
<gene>
    <name evidence="3" type="primary">smpB</name>
    <name evidence="5" type="ORF">SAMN04488050_103105</name>
</gene>
<feature type="region of interest" description="Disordered" evidence="4">
    <location>
        <begin position="1"/>
        <end position="23"/>
    </location>
</feature>
<evidence type="ECO:0000256" key="4">
    <source>
        <dbReference type="SAM" id="MobiDB-lite"/>
    </source>
</evidence>
<feature type="region of interest" description="Disordered" evidence="4">
    <location>
        <begin position="45"/>
        <end position="75"/>
    </location>
</feature>
<feature type="region of interest" description="Disordered" evidence="4">
    <location>
        <begin position="218"/>
        <end position="244"/>
    </location>
</feature>
<reference evidence="6" key="1">
    <citation type="submission" date="2016-10" db="EMBL/GenBank/DDBJ databases">
        <authorList>
            <person name="Varghese N."/>
            <person name="Submissions S."/>
        </authorList>
    </citation>
    <scope>NUCLEOTIDE SEQUENCE [LARGE SCALE GENOMIC DNA]</scope>
    <source>
        <strain evidence="6">DSM 26894</strain>
    </source>
</reference>
<dbReference type="PANTHER" id="PTHR30308:SF2">
    <property type="entry name" value="SSRA-BINDING PROTEIN"/>
    <property type="match status" value="1"/>
</dbReference>
<sequence length="244" mass="27157">MGVASFGATRGARPEASGGDISRETERALSVSCTFARIQIFRGRGAQRPGGGAPLPAGSARIPRSGGAPISATPYGQSAPQPLCAPIMAQQKSDPNYKIIAENRRARFDYAIEDDIECGIILTGSEVKSLRENSSNIAESYAAVEDGELWLVNSYIAPYTRAMFPHEERRRRKLLVSKKELSRLWNETQRKGMTIVPLVMYFNHKGMVKLKIGIAKGKQNHDKRETEAKRDWNRQKQRLLKERG</sequence>
<dbReference type="InterPro" id="IPR023620">
    <property type="entry name" value="SmpB"/>
</dbReference>
<dbReference type="GO" id="GO:0070929">
    <property type="term" value="P:trans-translation"/>
    <property type="evidence" value="ECO:0007669"/>
    <property type="project" value="UniProtKB-UniRule"/>
</dbReference>
<dbReference type="GO" id="GO:0003723">
    <property type="term" value="F:RNA binding"/>
    <property type="evidence" value="ECO:0007669"/>
    <property type="project" value="UniProtKB-UniRule"/>
</dbReference>
<dbReference type="NCBIfam" id="NF003843">
    <property type="entry name" value="PRK05422.1"/>
    <property type="match status" value="1"/>
</dbReference>
<dbReference type="NCBIfam" id="TIGR00086">
    <property type="entry name" value="smpB"/>
    <property type="match status" value="1"/>
</dbReference>
<evidence type="ECO:0000256" key="3">
    <source>
        <dbReference type="HAMAP-Rule" id="MF_00023"/>
    </source>
</evidence>
<evidence type="ECO:0000313" key="5">
    <source>
        <dbReference type="EMBL" id="SFS64365.1"/>
    </source>
</evidence>
<dbReference type="InterPro" id="IPR000037">
    <property type="entry name" value="SsrA-bd_prot"/>
</dbReference>
<evidence type="ECO:0000256" key="1">
    <source>
        <dbReference type="ARBA" id="ARBA00022490"/>
    </source>
</evidence>
<dbReference type="PROSITE" id="PS01317">
    <property type="entry name" value="SSRP"/>
    <property type="match status" value="1"/>
</dbReference>
<proteinExistence type="inferred from homology"/>
<dbReference type="CDD" id="cd09294">
    <property type="entry name" value="SmpB"/>
    <property type="match status" value="1"/>
</dbReference>
<dbReference type="Proteomes" id="UP000199392">
    <property type="component" value="Unassembled WGS sequence"/>
</dbReference>